<keyword evidence="2 5" id="KW-0489">Methyltransferase</keyword>
<dbReference type="InterPro" id="IPR050903">
    <property type="entry name" value="Bact_Chemotaxis_MeTrfase"/>
</dbReference>
<evidence type="ECO:0000256" key="5">
    <source>
        <dbReference type="PIRNR" id="PIRNR000410"/>
    </source>
</evidence>
<comment type="catalytic activity">
    <reaction evidence="1 5">
        <text>L-glutamyl-[protein] + S-adenosyl-L-methionine = [protein]-L-glutamate 5-O-methyl ester + S-adenosyl-L-homocysteine</text>
        <dbReference type="Rhea" id="RHEA:24452"/>
        <dbReference type="Rhea" id="RHEA-COMP:10208"/>
        <dbReference type="Rhea" id="RHEA-COMP:10311"/>
        <dbReference type="ChEBI" id="CHEBI:29973"/>
        <dbReference type="ChEBI" id="CHEBI:57856"/>
        <dbReference type="ChEBI" id="CHEBI:59789"/>
        <dbReference type="ChEBI" id="CHEBI:82795"/>
        <dbReference type="EC" id="2.1.1.80"/>
    </reaction>
</comment>
<dbReference type="Pfam" id="PF03705">
    <property type="entry name" value="CheR_N"/>
    <property type="match status" value="1"/>
</dbReference>
<evidence type="ECO:0000313" key="9">
    <source>
        <dbReference type="Proteomes" id="UP000244912"/>
    </source>
</evidence>
<protein>
    <recommendedName>
        <fullName evidence="5">Chemotaxis protein methyltransferase</fullName>
        <ecNumber evidence="5">2.1.1.80</ecNumber>
    </recommendedName>
</protein>
<dbReference type="InterPro" id="IPR022642">
    <property type="entry name" value="CheR_C"/>
</dbReference>
<dbReference type="OrthoDB" id="9816309at2"/>
<feature type="binding site" evidence="6">
    <location>
        <begin position="231"/>
        <end position="232"/>
    </location>
    <ligand>
        <name>S-adenosyl-L-methionine</name>
        <dbReference type="ChEBI" id="CHEBI:59789"/>
    </ligand>
</feature>
<dbReference type="AlphaFoldDB" id="A0A2R8BUK9"/>
<evidence type="ECO:0000313" key="8">
    <source>
        <dbReference type="EMBL" id="SPJ23857.1"/>
    </source>
</evidence>
<sequence length="300" mass="33931">MDQAASPLEYRKSSINMTEEDFRTVSNLLYRLTGICLDQSSRQIVESRLSRHFRDSHAGTFSEFIEGTLLRNGQVGASLLISALTTNTTRFFREPAHFEIFSRDVVPQISRRARKGERVRIWSAACSSGEEPFSIGAVLLRDFPEVCEYDVKILATDVDRLVLEKGKVGRYRAQSFSGIDQNLSRYLVKDCGDGINELELNDDLRKLVTFRYLNFVEPWPVSGPFDAIFCRNAAIYMDPEVQARLWIGLEKVLSPDGCLFIGHSERLTSEVAIHFDSIGRTAFKRRKATLQTGKGNSVCL</sequence>
<dbReference type="InterPro" id="IPR029063">
    <property type="entry name" value="SAM-dependent_MTases_sf"/>
</dbReference>
<evidence type="ECO:0000256" key="2">
    <source>
        <dbReference type="ARBA" id="ARBA00022603"/>
    </source>
</evidence>
<dbReference type="PANTHER" id="PTHR24422">
    <property type="entry name" value="CHEMOTAXIS PROTEIN METHYLTRANSFERASE"/>
    <property type="match status" value="1"/>
</dbReference>
<dbReference type="SUPFAM" id="SSF53335">
    <property type="entry name" value="S-adenosyl-L-methionine-dependent methyltransferases"/>
    <property type="match status" value="1"/>
</dbReference>
<dbReference type="PANTHER" id="PTHR24422:SF19">
    <property type="entry name" value="CHEMOTAXIS PROTEIN METHYLTRANSFERASE"/>
    <property type="match status" value="1"/>
</dbReference>
<dbReference type="EMBL" id="ONZF01000003">
    <property type="protein sequence ID" value="SPJ23857.1"/>
    <property type="molecule type" value="Genomic_DNA"/>
</dbReference>
<dbReference type="Pfam" id="PF01739">
    <property type="entry name" value="CheR"/>
    <property type="match status" value="1"/>
</dbReference>
<feature type="binding site" evidence="6">
    <location>
        <position position="89"/>
    </location>
    <ligand>
        <name>S-adenosyl-L-methionine</name>
        <dbReference type="ChEBI" id="CHEBI:59789"/>
    </ligand>
</feature>
<dbReference type="GO" id="GO:0008983">
    <property type="term" value="F:protein-glutamate O-methyltransferase activity"/>
    <property type="evidence" value="ECO:0007669"/>
    <property type="project" value="UniProtKB-EC"/>
</dbReference>
<name>A0A2R8BUK9_9RHOB</name>
<dbReference type="Gene3D" id="3.40.50.150">
    <property type="entry name" value="Vaccinia Virus protein VP39"/>
    <property type="match status" value="1"/>
</dbReference>
<reference evidence="9" key="1">
    <citation type="submission" date="2018-03" db="EMBL/GenBank/DDBJ databases">
        <authorList>
            <person name="Rodrigo-Torres L."/>
            <person name="Arahal R. D."/>
            <person name="Lucena T."/>
        </authorList>
    </citation>
    <scope>NUCLEOTIDE SEQUENCE [LARGE SCALE GENOMIC DNA]</scope>
    <source>
        <strain evidence="9">CECT 8504</strain>
    </source>
</reference>
<dbReference type="SMART" id="SM00138">
    <property type="entry name" value="MeTrc"/>
    <property type="match status" value="1"/>
</dbReference>
<keyword evidence="4 5" id="KW-0949">S-adenosyl-L-methionine</keyword>
<dbReference type="Gene3D" id="1.10.155.10">
    <property type="entry name" value="Chemotaxis receptor methyltransferase CheR, N-terminal domain"/>
    <property type="match status" value="1"/>
</dbReference>
<dbReference type="PROSITE" id="PS50123">
    <property type="entry name" value="CHER"/>
    <property type="match status" value="1"/>
</dbReference>
<evidence type="ECO:0000256" key="1">
    <source>
        <dbReference type="ARBA" id="ARBA00001541"/>
    </source>
</evidence>
<dbReference type="SUPFAM" id="SSF47757">
    <property type="entry name" value="Chemotaxis receptor methyltransferase CheR, N-terminal domain"/>
    <property type="match status" value="1"/>
</dbReference>
<dbReference type="Proteomes" id="UP000244912">
    <property type="component" value="Unassembled WGS sequence"/>
</dbReference>
<dbReference type="RefSeq" id="WP_108893715.1">
    <property type="nucleotide sequence ID" value="NZ_ONZF01000003.1"/>
</dbReference>
<evidence type="ECO:0000256" key="6">
    <source>
        <dbReference type="PIRSR" id="PIRSR000410-1"/>
    </source>
</evidence>
<organism evidence="8 9">
    <name type="scientific">Palleronia abyssalis</name>
    <dbReference type="NCBI Taxonomy" id="1501240"/>
    <lineage>
        <taxon>Bacteria</taxon>
        <taxon>Pseudomonadati</taxon>
        <taxon>Pseudomonadota</taxon>
        <taxon>Alphaproteobacteria</taxon>
        <taxon>Rhodobacterales</taxon>
        <taxon>Roseobacteraceae</taxon>
        <taxon>Palleronia</taxon>
    </lineage>
</organism>
<feature type="binding site" evidence="6">
    <location>
        <position position="87"/>
    </location>
    <ligand>
        <name>S-adenosyl-L-methionine</name>
        <dbReference type="ChEBI" id="CHEBI:59789"/>
    </ligand>
</feature>
<evidence type="ECO:0000256" key="3">
    <source>
        <dbReference type="ARBA" id="ARBA00022679"/>
    </source>
</evidence>
<comment type="function">
    <text evidence="5">Methylation of the membrane-bound methyl-accepting chemotaxis proteins (MCP) to form gamma-glutamyl methyl ester residues in MCP.</text>
</comment>
<dbReference type="InterPro" id="IPR022641">
    <property type="entry name" value="CheR_N"/>
</dbReference>
<evidence type="ECO:0000256" key="4">
    <source>
        <dbReference type="ARBA" id="ARBA00022691"/>
    </source>
</evidence>
<feature type="domain" description="CheR-type methyltransferase" evidence="7">
    <location>
        <begin position="10"/>
        <end position="288"/>
    </location>
</feature>
<dbReference type="EC" id="2.1.1.80" evidence="5"/>
<dbReference type="PRINTS" id="PR00996">
    <property type="entry name" value="CHERMTFRASE"/>
</dbReference>
<dbReference type="InterPro" id="IPR036804">
    <property type="entry name" value="CheR_N_sf"/>
</dbReference>
<dbReference type="GO" id="GO:0032259">
    <property type="term" value="P:methylation"/>
    <property type="evidence" value="ECO:0007669"/>
    <property type="project" value="UniProtKB-KW"/>
</dbReference>
<dbReference type="InterPro" id="IPR000780">
    <property type="entry name" value="CheR_MeTrfase"/>
</dbReference>
<gene>
    <name evidence="8" type="primary">cheR_2</name>
    <name evidence="8" type="ORF">PAA8504_01675</name>
</gene>
<keyword evidence="3 5" id="KW-0808">Transferase</keyword>
<feature type="binding site" evidence="6">
    <location>
        <position position="93"/>
    </location>
    <ligand>
        <name>S-adenosyl-L-methionine</name>
        <dbReference type="ChEBI" id="CHEBI:59789"/>
    </ligand>
</feature>
<feature type="binding site" evidence="6">
    <location>
        <position position="131"/>
    </location>
    <ligand>
        <name>S-adenosyl-L-methionine</name>
        <dbReference type="ChEBI" id="CHEBI:59789"/>
    </ligand>
</feature>
<feature type="binding site" evidence="6">
    <location>
        <position position="157"/>
    </location>
    <ligand>
        <name>S-adenosyl-L-methionine</name>
        <dbReference type="ChEBI" id="CHEBI:59789"/>
    </ligand>
</feature>
<accession>A0A2R8BUK9</accession>
<dbReference type="PIRSF" id="PIRSF000410">
    <property type="entry name" value="CheR"/>
    <property type="match status" value="1"/>
</dbReference>
<dbReference type="InterPro" id="IPR026024">
    <property type="entry name" value="Chemotaxis_MeTrfase_CheR"/>
</dbReference>
<keyword evidence="9" id="KW-1185">Reference proteome</keyword>
<proteinExistence type="predicted"/>
<evidence type="ECO:0000259" key="7">
    <source>
        <dbReference type="PROSITE" id="PS50123"/>
    </source>
</evidence>